<sequence length="59" mass="6323">MADLRQVVFSQIGHFHDGIAIESVLQHGARNIQSDSTGAFVDHCIDVAFSKASGESPKP</sequence>
<proteinExistence type="predicted"/>
<dbReference type="EMBL" id="AAGWQQ010000074">
    <property type="protein sequence ID" value="EBS7984395.1"/>
    <property type="molecule type" value="Genomic_DNA"/>
</dbReference>
<evidence type="ECO:0000313" key="1">
    <source>
        <dbReference type="EMBL" id="EBL9210959.1"/>
    </source>
</evidence>
<evidence type="ECO:0000313" key="4">
    <source>
        <dbReference type="EMBL" id="EBO8105906.1"/>
    </source>
</evidence>
<comment type="caution">
    <text evidence="3">The sequence shown here is derived from an EMBL/GenBank/DDBJ whole genome shotgun (WGS) entry which is preliminary data.</text>
</comment>
<organism evidence="3">
    <name type="scientific">Salmonella enterica</name>
    <name type="common">Salmonella choleraesuis</name>
    <dbReference type="NCBI Taxonomy" id="28901"/>
    <lineage>
        <taxon>Bacteria</taxon>
        <taxon>Pseudomonadati</taxon>
        <taxon>Pseudomonadota</taxon>
        <taxon>Gammaproteobacteria</taxon>
        <taxon>Enterobacterales</taxon>
        <taxon>Enterobacteriaceae</taxon>
        <taxon>Salmonella</taxon>
    </lineage>
</organism>
<reference evidence="3" key="1">
    <citation type="submission" date="2018-06" db="EMBL/GenBank/DDBJ databases">
        <authorList>
            <consortium name="PulseNet: The National Subtyping Network for Foodborne Disease Surveillance"/>
            <person name="Tarr C.L."/>
            <person name="Trees E."/>
            <person name="Katz L.S."/>
            <person name="Carleton-Romer H.A."/>
            <person name="Stroika S."/>
            <person name="Kucerova Z."/>
            <person name="Roache K.F."/>
            <person name="Sabol A.L."/>
            <person name="Besser J."/>
            <person name="Gerner-Smidt P."/>
        </authorList>
    </citation>
    <scope>NUCLEOTIDE SEQUENCE</scope>
    <source>
        <strain evidence="5">PNUSAS015592</strain>
        <strain evidence="2">PNUSAS041911</strain>
        <strain evidence="1">PNUSAS042495</strain>
        <strain evidence="3">PNUSAS042910</strain>
        <strain evidence="4">PNUSAS051318</strain>
    </source>
</reference>
<name>A0A5T7Y2J4_SALER</name>
<dbReference type="EMBL" id="AAGFHZ010000044">
    <property type="protein sequence ID" value="EBN2829561.1"/>
    <property type="molecule type" value="Genomic_DNA"/>
</dbReference>
<dbReference type="EMBL" id="AAGJRW010000034">
    <property type="protein sequence ID" value="EBO8105906.1"/>
    <property type="molecule type" value="Genomic_DNA"/>
</dbReference>
<accession>A0A5T7Y2J4</accession>
<dbReference type="EMBL" id="AAGAQC010000027">
    <property type="protein sequence ID" value="EBL9210959.1"/>
    <property type="molecule type" value="Genomic_DNA"/>
</dbReference>
<dbReference type="AlphaFoldDB" id="A0A5T7Y2J4"/>
<protein>
    <submittedName>
        <fullName evidence="3">Uncharacterized protein</fullName>
    </submittedName>
</protein>
<evidence type="ECO:0000313" key="3">
    <source>
        <dbReference type="EMBL" id="EBN2829561.1"/>
    </source>
</evidence>
<gene>
    <name evidence="5" type="ORF">CEJ09_21610</name>
    <name evidence="4" type="ORF">D3S21_24285</name>
    <name evidence="2" type="ORF">DMS94_23770</name>
    <name evidence="3" type="ORF">DOF78_23865</name>
    <name evidence="1" type="ORF">DOF85_24100</name>
</gene>
<dbReference type="EMBL" id="AAGFCB010000046">
    <property type="protein sequence ID" value="EBN2157265.1"/>
    <property type="molecule type" value="Genomic_DNA"/>
</dbReference>
<evidence type="ECO:0000313" key="5">
    <source>
        <dbReference type="EMBL" id="EBS7984395.1"/>
    </source>
</evidence>
<evidence type="ECO:0000313" key="2">
    <source>
        <dbReference type="EMBL" id="EBN2157265.1"/>
    </source>
</evidence>